<dbReference type="Pfam" id="PF13947">
    <property type="entry name" value="GUB_WAK_bind"/>
    <property type="match status" value="1"/>
</dbReference>
<dbReference type="InterPro" id="IPR000719">
    <property type="entry name" value="Prot_kinase_dom"/>
</dbReference>
<keyword evidence="3" id="KW-0808">Transferase</keyword>
<dbReference type="FunFam" id="3.30.200.20:FF:000337">
    <property type="entry name" value="Wall-associated receptor kinase 3"/>
    <property type="match status" value="1"/>
</dbReference>
<gene>
    <name evidence="13" type="ORF">TRITD_2Bv1G046900</name>
</gene>
<dbReference type="SMART" id="SM00220">
    <property type="entry name" value="S_TKc"/>
    <property type="match status" value="1"/>
</dbReference>
<dbReference type="InterPro" id="IPR017441">
    <property type="entry name" value="Protein_kinase_ATP_BS"/>
</dbReference>
<keyword evidence="8" id="KW-1015">Disulfide bond</keyword>
<sequence>MSGIELLLHKRRAAYNTVPAMTTTRSSQSHHSQPLPIILVLLAAAASTRLILQAAATAEQDEKQPITLPGCPDRCGDTLIPFPFGTKPGCFREGFQVTCNDSFTPHRAFLAYAGVNQHIAEIYYKVGWHHPVWRTDHGNTALELIDISVADGEARAYGLVSSLCNAANLSGDYVAKCQNLALGERGPFLLSVTRNLLVGVGWRVEPKIMSYLWSAYRNSTYEFSLACLSDLMGMPKLLQLATNGSCSSRGCCQAALPEAAPLTDFGTWFSIEDNPMWQTNPCTYAMVVESDWYRFSTPDLYGVEVLPRRYPRGIPFVLDFSIRNGACPGKGQKPPPDYACVSGNSYCANATGGAAHGYVCRCLEHYDGNPYIANGCQDIDECKLRKLNPELYPCSSDGICKNRLEGYDCPCKLGMKGDGIKGTCTDKFPLVAQVIVGGIGGIFIIAAISFLILLHKEKQKTREFYQKNGGPTLEKAKFIKLFKKEELKPILKSSNFIGKGGFGEVYKGFLDNEEVAVKKPISGTMLENEQFANEVIIQSRVIHKNIVRLIGCCLEVDIPMLVYEFLSNGSLDDILHGKKKVTLNLGVRLSIAIESADALVYMHSKTNAKIIHGDVKPANILLDDKFAPKISDFGISRLIARDKKHTGSVIGDMSYIDPVYLQTGLLTEKSDVYSFGVVILELISGQKATHSDGGSLVNSFLEAGKKEKKVTELFDKEIVVAGDLEILDSLSAIALECLNLDVDQRPSMTEVVERLLIMNRSRKS</sequence>
<evidence type="ECO:0000256" key="11">
    <source>
        <dbReference type="SAM" id="Phobius"/>
    </source>
</evidence>
<evidence type="ECO:0000256" key="6">
    <source>
        <dbReference type="ARBA" id="ARBA00022777"/>
    </source>
</evidence>
<keyword evidence="14" id="KW-1185">Reference proteome</keyword>
<evidence type="ECO:0000256" key="5">
    <source>
        <dbReference type="ARBA" id="ARBA00022741"/>
    </source>
</evidence>
<dbReference type="OMA" id="IPMNNTM"/>
<dbReference type="InterPro" id="IPR045274">
    <property type="entry name" value="WAK-like"/>
</dbReference>
<protein>
    <recommendedName>
        <fullName evidence="12">Protein kinase domain-containing protein</fullName>
    </recommendedName>
</protein>
<feature type="transmembrane region" description="Helical" evidence="11">
    <location>
        <begin position="430"/>
        <end position="454"/>
    </location>
</feature>
<dbReference type="InterPro" id="IPR025287">
    <property type="entry name" value="WAK_GUB"/>
</dbReference>
<dbReference type="GO" id="GO:0004674">
    <property type="term" value="F:protein serine/threonine kinase activity"/>
    <property type="evidence" value="ECO:0007669"/>
    <property type="project" value="UniProtKB-KW"/>
</dbReference>
<keyword evidence="5 10" id="KW-0547">Nucleotide-binding</keyword>
<dbReference type="InterPro" id="IPR018097">
    <property type="entry name" value="EGF_Ca-bd_CS"/>
</dbReference>
<evidence type="ECO:0000256" key="7">
    <source>
        <dbReference type="ARBA" id="ARBA00022840"/>
    </source>
</evidence>
<dbReference type="PROSITE" id="PS00107">
    <property type="entry name" value="PROTEIN_KINASE_ATP"/>
    <property type="match status" value="1"/>
</dbReference>
<dbReference type="SMART" id="SM00181">
    <property type="entry name" value="EGF"/>
    <property type="match status" value="2"/>
</dbReference>
<dbReference type="InterPro" id="IPR001245">
    <property type="entry name" value="Ser-Thr/Tyr_kinase_cat_dom"/>
</dbReference>
<keyword evidence="11" id="KW-0472">Membrane</keyword>
<dbReference type="PROSITE" id="PS01187">
    <property type="entry name" value="EGF_CA"/>
    <property type="match status" value="1"/>
</dbReference>
<dbReference type="Gramene" id="TRITD2Bv1G046900.1">
    <property type="protein sequence ID" value="TRITD2Bv1G046900.1"/>
    <property type="gene ID" value="TRITD2Bv1G046900"/>
</dbReference>
<evidence type="ECO:0000256" key="2">
    <source>
        <dbReference type="ARBA" id="ARBA00022527"/>
    </source>
</evidence>
<dbReference type="PROSITE" id="PS50011">
    <property type="entry name" value="PROTEIN_KINASE_DOM"/>
    <property type="match status" value="1"/>
</dbReference>
<dbReference type="FunFam" id="1.10.510.10:FF:000606">
    <property type="entry name" value="Wall-associated receptor kinase 3"/>
    <property type="match status" value="1"/>
</dbReference>
<keyword evidence="4" id="KW-0732">Signal</keyword>
<dbReference type="GO" id="GO:0005886">
    <property type="term" value="C:plasma membrane"/>
    <property type="evidence" value="ECO:0007669"/>
    <property type="project" value="TreeGrafter"/>
</dbReference>
<dbReference type="Proteomes" id="UP000324705">
    <property type="component" value="Chromosome 2B"/>
</dbReference>
<dbReference type="PANTHER" id="PTHR27005:SF345">
    <property type="entry name" value="PROTEIN KINASE DOMAIN-CONTAINING PROTEIN"/>
    <property type="match status" value="1"/>
</dbReference>
<dbReference type="PROSITE" id="PS00010">
    <property type="entry name" value="ASX_HYDROXYL"/>
    <property type="match status" value="1"/>
</dbReference>
<keyword evidence="6" id="KW-0418">Kinase</keyword>
<dbReference type="InterPro" id="IPR008271">
    <property type="entry name" value="Ser/Thr_kinase_AS"/>
</dbReference>
<evidence type="ECO:0000313" key="13">
    <source>
        <dbReference type="EMBL" id="VAH42835.1"/>
    </source>
</evidence>
<comment type="subcellular location">
    <subcellularLocation>
        <location evidence="1">Membrane</location>
        <topology evidence="1">Single-pass type I membrane protein</topology>
    </subcellularLocation>
</comment>
<dbReference type="Gene3D" id="3.30.200.20">
    <property type="entry name" value="Phosphorylase Kinase, domain 1"/>
    <property type="match status" value="1"/>
</dbReference>
<reference evidence="13 14" key="1">
    <citation type="submission" date="2017-09" db="EMBL/GenBank/DDBJ databases">
        <authorList>
            <consortium name="International Durum Wheat Genome Sequencing Consortium (IDWGSC)"/>
            <person name="Milanesi L."/>
        </authorList>
    </citation>
    <scope>NUCLEOTIDE SEQUENCE [LARGE SCALE GENOMIC DNA]</scope>
    <source>
        <strain evidence="14">cv. Svevo</strain>
    </source>
</reference>
<dbReference type="Gene3D" id="1.10.510.10">
    <property type="entry name" value="Transferase(Phosphotransferase) domain 1"/>
    <property type="match status" value="1"/>
</dbReference>
<evidence type="ECO:0000256" key="3">
    <source>
        <dbReference type="ARBA" id="ARBA00022679"/>
    </source>
</evidence>
<evidence type="ECO:0000256" key="8">
    <source>
        <dbReference type="ARBA" id="ARBA00023157"/>
    </source>
</evidence>
<dbReference type="CDD" id="cd00054">
    <property type="entry name" value="EGF_CA"/>
    <property type="match status" value="1"/>
</dbReference>
<feature type="domain" description="Protein kinase" evidence="12">
    <location>
        <begin position="491"/>
        <end position="757"/>
    </location>
</feature>
<dbReference type="Pfam" id="PF07714">
    <property type="entry name" value="PK_Tyr_Ser-Thr"/>
    <property type="match status" value="1"/>
</dbReference>
<dbReference type="AlphaFoldDB" id="A0A9R1PGG2"/>
<keyword evidence="2" id="KW-0723">Serine/threonine-protein kinase</keyword>
<dbReference type="Gene3D" id="2.10.25.10">
    <property type="entry name" value="Laminin"/>
    <property type="match status" value="1"/>
</dbReference>
<dbReference type="GO" id="GO:0007166">
    <property type="term" value="P:cell surface receptor signaling pathway"/>
    <property type="evidence" value="ECO:0007669"/>
    <property type="project" value="InterPro"/>
</dbReference>
<keyword evidence="9" id="KW-0325">Glycoprotein</keyword>
<dbReference type="GO" id="GO:0030247">
    <property type="term" value="F:polysaccharide binding"/>
    <property type="evidence" value="ECO:0007669"/>
    <property type="project" value="InterPro"/>
</dbReference>
<dbReference type="GO" id="GO:0005509">
    <property type="term" value="F:calcium ion binding"/>
    <property type="evidence" value="ECO:0007669"/>
    <property type="project" value="InterPro"/>
</dbReference>
<dbReference type="InterPro" id="IPR000742">
    <property type="entry name" value="EGF"/>
</dbReference>
<keyword evidence="11" id="KW-0812">Transmembrane</keyword>
<keyword evidence="11" id="KW-1133">Transmembrane helix</keyword>
<dbReference type="InterPro" id="IPR000152">
    <property type="entry name" value="EGF-type_Asp/Asn_hydroxyl_site"/>
</dbReference>
<evidence type="ECO:0000256" key="10">
    <source>
        <dbReference type="PROSITE-ProRule" id="PRU10141"/>
    </source>
</evidence>
<evidence type="ECO:0000259" key="12">
    <source>
        <dbReference type="PROSITE" id="PS50011"/>
    </source>
</evidence>
<proteinExistence type="predicted"/>
<dbReference type="InterPro" id="IPR011009">
    <property type="entry name" value="Kinase-like_dom_sf"/>
</dbReference>
<evidence type="ECO:0000313" key="14">
    <source>
        <dbReference type="Proteomes" id="UP000324705"/>
    </source>
</evidence>
<dbReference type="InterPro" id="IPR001881">
    <property type="entry name" value="EGF-like_Ca-bd_dom"/>
</dbReference>
<evidence type="ECO:0000256" key="1">
    <source>
        <dbReference type="ARBA" id="ARBA00004479"/>
    </source>
</evidence>
<evidence type="ECO:0000256" key="9">
    <source>
        <dbReference type="ARBA" id="ARBA00023180"/>
    </source>
</evidence>
<dbReference type="SUPFAM" id="SSF56112">
    <property type="entry name" value="Protein kinase-like (PK-like)"/>
    <property type="match status" value="1"/>
</dbReference>
<dbReference type="PANTHER" id="PTHR27005">
    <property type="entry name" value="WALL-ASSOCIATED RECEPTOR KINASE-LIKE 21"/>
    <property type="match status" value="1"/>
</dbReference>
<dbReference type="GO" id="GO:0005524">
    <property type="term" value="F:ATP binding"/>
    <property type="evidence" value="ECO:0007669"/>
    <property type="project" value="UniProtKB-UniRule"/>
</dbReference>
<keyword evidence="7 10" id="KW-0067">ATP-binding</keyword>
<evidence type="ECO:0000256" key="4">
    <source>
        <dbReference type="ARBA" id="ARBA00022729"/>
    </source>
</evidence>
<dbReference type="PROSITE" id="PS00108">
    <property type="entry name" value="PROTEIN_KINASE_ST"/>
    <property type="match status" value="1"/>
</dbReference>
<organism evidence="13 14">
    <name type="scientific">Triticum turgidum subsp. durum</name>
    <name type="common">Durum wheat</name>
    <name type="synonym">Triticum durum</name>
    <dbReference type="NCBI Taxonomy" id="4567"/>
    <lineage>
        <taxon>Eukaryota</taxon>
        <taxon>Viridiplantae</taxon>
        <taxon>Streptophyta</taxon>
        <taxon>Embryophyta</taxon>
        <taxon>Tracheophyta</taxon>
        <taxon>Spermatophyta</taxon>
        <taxon>Magnoliopsida</taxon>
        <taxon>Liliopsida</taxon>
        <taxon>Poales</taxon>
        <taxon>Poaceae</taxon>
        <taxon>BOP clade</taxon>
        <taxon>Pooideae</taxon>
        <taxon>Triticodae</taxon>
        <taxon>Triticeae</taxon>
        <taxon>Triticinae</taxon>
        <taxon>Triticum</taxon>
    </lineage>
</organism>
<accession>A0A9R1PGG2</accession>
<name>A0A9R1PGG2_TRITD</name>
<dbReference type="EMBL" id="LT934114">
    <property type="protein sequence ID" value="VAH42835.1"/>
    <property type="molecule type" value="Genomic_DNA"/>
</dbReference>
<feature type="binding site" evidence="10">
    <location>
        <position position="519"/>
    </location>
    <ligand>
        <name>ATP</name>
        <dbReference type="ChEBI" id="CHEBI:30616"/>
    </ligand>
</feature>
<dbReference type="SMART" id="SM00179">
    <property type="entry name" value="EGF_CA"/>
    <property type="match status" value="1"/>
</dbReference>